<comment type="caution">
    <text evidence="2">The sequence shown here is derived from an EMBL/GenBank/DDBJ whole genome shotgun (WGS) entry which is preliminary data.</text>
</comment>
<organism evidence="2 3">
    <name type="scientific">Senna tora</name>
    <dbReference type="NCBI Taxonomy" id="362788"/>
    <lineage>
        <taxon>Eukaryota</taxon>
        <taxon>Viridiplantae</taxon>
        <taxon>Streptophyta</taxon>
        <taxon>Embryophyta</taxon>
        <taxon>Tracheophyta</taxon>
        <taxon>Spermatophyta</taxon>
        <taxon>Magnoliopsida</taxon>
        <taxon>eudicotyledons</taxon>
        <taxon>Gunneridae</taxon>
        <taxon>Pentapetalae</taxon>
        <taxon>rosids</taxon>
        <taxon>fabids</taxon>
        <taxon>Fabales</taxon>
        <taxon>Fabaceae</taxon>
        <taxon>Caesalpinioideae</taxon>
        <taxon>Cassia clade</taxon>
        <taxon>Senna</taxon>
    </lineage>
</organism>
<keyword evidence="3" id="KW-1185">Reference proteome</keyword>
<evidence type="ECO:0000256" key="1">
    <source>
        <dbReference type="SAM" id="MobiDB-lite"/>
    </source>
</evidence>
<evidence type="ECO:0000313" key="3">
    <source>
        <dbReference type="Proteomes" id="UP000634136"/>
    </source>
</evidence>
<dbReference type="Proteomes" id="UP000634136">
    <property type="component" value="Unassembled WGS sequence"/>
</dbReference>
<name>A0A834XGH8_9FABA</name>
<evidence type="ECO:0000313" key="2">
    <source>
        <dbReference type="EMBL" id="KAF7843934.1"/>
    </source>
</evidence>
<accession>A0A834XGH8</accession>
<dbReference type="EMBL" id="JAAIUW010000001">
    <property type="protein sequence ID" value="KAF7843934.1"/>
    <property type="molecule type" value="Genomic_DNA"/>
</dbReference>
<sequence>MGRVSPAGPTKPHSSPTLHPFTKTEPNPSPKPSLLSLSKASTPITHIPIP</sequence>
<proteinExistence type="predicted"/>
<feature type="region of interest" description="Disordered" evidence="1">
    <location>
        <begin position="1"/>
        <end position="50"/>
    </location>
</feature>
<protein>
    <submittedName>
        <fullName evidence="2">Uncharacterized protein</fullName>
    </submittedName>
</protein>
<dbReference type="AlphaFoldDB" id="A0A834XGH8"/>
<gene>
    <name evidence="2" type="ORF">G2W53_000839</name>
</gene>
<reference evidence="2" key="1">
    <citation type="submission" date="2020-09" db="EMBL/GenBank/DDBJ databases">
        <title>Genome-Enabled Discovery of Anthraquinone Biosynthesis in Senna tora.</title>
        <authorList>
            <person name="Kang S.-H."/>
            <person name="Pandey R.P."/>
            <person name="Lee C.-M."/>
            <person name="Sim J.-S."/>
            <person name="Jeong J.-T."/>
            <person name="Choi B.-S."/>
            <person name="Jung M."/>
            <person name="Ginzburg D."/>
            <person name="Zhao K."/>
            <person name="Won S.Y."/>
            <person name="Oh T.-J."/>
            <person name="Yu Y."/>
            <person name="Kim N.-H."/>
            <person name="Lee O.R."/>
            <person name="Lee T.-H."/>
            <person name="Bashyal P."/>
            <person name="Kim T.-S."/>
            <person name="Lee W.-H."/>
            <person name="Kawkins C."/>
            <person name="Kim C.-K."/>
            <person name="Kim J.S."/>
            <person name="Ahn B.O."/>
            <person name="Rhee S.Y."/>
            <person name="Sohng J.K."/>
        </authorList>
    </citation>
    <scope>NUCLEOTIDE SEQUENCE</scope>
    <source>
        <tissue evidence="2">Leaf</tissue>
    </source>
</reference>